<reference evidence="1 2" key="1">
    <citation type="submission" date="2017-06" db="EMBL/GenBank/DDBJ databases">
        <authorList>
            <person name="Kim H.J."/>
            <person name="Triplett B.A."/>
        </authorList>
    </citation>
    <scope>NUCLEOTIDE SEQUENCE [LARGE SCALE GENOMIC DNA]</scope>
    <source>
        <strain evidence="1">FRACA_ARgP5</strain>
    </source>
</reference>
<keyword evidence="2" id="KW-1185">Reference proteome</keyword>
<gene>
    <name evidence="1" type="ORF">FRACA_3200008</name>
</gene>
<organism evidence="1 2">
    <name type="scientific">Frankia canadensis</name>
    <dbReference type="NCBI Taxonomy" id="1836972"/>
    <lineage>
        <taxon>Bacteria</taxon>
        <taxon>Bacillati</taxon>
        <taxon>Actinomycetota</taxon>
        <taxon>Actinomycetes</taxon>
        <taxon>Frankiales</taxon>
        <taxon>Frankiaceae</taxon>
        <taxon>Frankia</taxon>
    </lineage>
</organism>
<dbReference type="AlphaFoldDB" id="A0A2I2KUL2"/>
<evidence type="ECO:0000313" key="2">
    <source>
        <dbReference type="Proteomes" id="UP000234331"/>
    </source>
</evidence>
<sequence>MAANDLPSVRYSLLPHFTVLERLAHGDRSKLSGVRVPRKGV</sequence>
<name>A0A2I2KUL2_9ACTN</name>
<protein>
    <submittedName>
        <fullName evidence="1">Uncharacterized protein</fullName>
    </submittedName>
</protein>
<proteinExistence type="predicted"/>
<dbReference type="Proteomes" id="UP000234331">
    <property type="component" value="Unassembled WGS sequence"/>
</dbReference>
<evidence type="ECO:0000313" key="1">
    <source>
        <dbReference type="EMBL" id="SNQ49356.1"/>
    </source>
</evidence>
<accession>A0A2I2KUL2</accession>
<dbReference type="EMBL" id="FZMO01000247">
    <property type="protein sequence ID" value="SNQ49356.1"/>
    <property type="molecule type" value="Genomic_DNA"/>
</dbReference>